<feature type="domain" description="C2H2-type" evidence="1">
    <location>
        <begin position="20"/>
        <end position="40"/>
    </location>
</feature>
<sequence>MRNYEKMRRQPEQNKEGFKCSHCRRWVSTSEFIGTHHRNHCPSCLWSKHVDLDKAGDRKASCDAGMEPLGITLKQAGFDKYGRSRRGELMLIHHCTNKDCNKISINRIAGDDNPESILRVFEGSQTIDDNLREEITKAGIRLLTESDRKKIKTQLFGKS</sequence>
<protein>
    <recommendedName>
        <fullName evidence="1">C2H2-type domain-containing protein</fullName>
    </recommendedName>
</protein>
<name>A0A2G9Y7Q8_9BACT</name>
<evidence type="ECO:0000259" key="1">
    <source>
        <dbReference type="PROSITE" id="PS00028"/>
    </source>
</evidence>
<dbReference type="InterPro" id="IPR013087">
    <property type="entry name" value="Znf_C2H2_type"/>
</dbReference>
<organism evidence="2 3">
    <name type="scientific">Candidatus Roizmanbacteria bacterium CG23_combo_of_CG06-09_8_20_14_all_35_49</name>
    <dbReference type="NCBI Taxonomy" id="1974863"/>
    <lineage>
        <taxon>Bacteria</taxon>
        <taxon>Candidatus Roizmaniibacteriota</taxon>
    </lineage>
</organism>
<dbReference type="InterPro" id="IPR024439">
    <property type="entry name" value="RNHCP"/>
</dbReference>
<dbReference type="Proteomes" id="UP000231025">
    <property type="component" value="Unassembled WGS sequence"/>
</dbReference>
<reference evidence="2 3" key="1">
    <citation type="submission" date="2017-09" db="EMBL/GenBank/DDBJ databases">
        <title>Depth-based differentiation of microbial function through sediment-hosted aquifers and enrichment of novel symbionts in the deep terrestrial subsurface.</title>
        <authorList>
            <person name="Probst A.J."/>
            <person name="Ladd B."/>
            <person name="Jarett J.K."/>
            <person name="Geller-Mcgrath D.E."/>
            <person name="Sieber C.M."/>
            <person name="Emerson J.B."/>
            <person name="Anantharaman K."/>
            <person name="Thomas B.C."/>
            <person name="Malmstrom R."/>
            <person name="Stieglmeier M."/>
            <person name="Klingl A."/>
            <person name="Woyke T."/>
            <person name="Ryan C.M."/>
            <person name="Banfield J.F."/>
        </authorList>
    </citation>
    <scope>NUCLEOTIDE SEQUENCE [LARGE SCALE GENOMIC DNA]</scope>
    <source>
        <strain evidence="2">CG23_combo_of_CG06-09_8_20_14_all_35_49</strain>
    </source>
</reference>
<dbReference type="EMBL" id="PCRE01000010">
    <property type="protein sequence ID" value="PIP15278.1"/>
    <property type="molecule type" value="Genomic_DNA"/>
</dbReference>
<comment type="caution">
    <text evidence="2">The sequence shown here is derived from an EMBL/GenBank/DDBJ whole genome shotgun (WGS) entry which is preliminary data.</text>
</comment>
<accession>A0A2G9Y7Q8</accession>
<proteinExistence type="predicted"/>
<gene>
    <name evidence="2" type="ORF">COX47_00620</name>
</gene>
<evidence type="ECO:0000313" key="2">
    <source>
        <dbReference type="EMBL" id="PIP15278.1"/>
    </source>
</evidence>
<dbReference type="AlphaFoldDB" id="A0A2G9Y7Q8"/>
<dbReference type="Pfam" id="PF12647">
    <property type="entry name" value="RNHCP"/>
    <property type="match status" value="1"/>
</dbReference>
<dbReference type="PROSITE" id="PS00028">
    <property type="entry name" value="ZINC_FINGER_C2H2_1"/>
    <property type="match status" value="1"/>
</dbReference>
<evidence type="ECO:0000313" key="3">
    <source>
        <dbReference type="Proteomes" id="UP000231025"/>
    </source>
</evidence>